<feature type="signal peptide" evidence="1">
    <location>
        <begin position="1"/>
        <end position="21"/>
    </location>
</feature>
<protein>
    <recommendedName>
        <fullName evidence="4">Lipoprotein</fullName>
    </recommendedName>
</protein>
<proteinExistence type="predicted"/>
<dbReference type="STRING" id="247523.B0W48_05160"/>
<gene>
    <name evidence="2" type="ORF">B0W48_05160</name>
</gene>
<evidence type="ECO:0000313" key="2">
    <source>
        <dbReference type="EMBL" id="AQP99246.1"/>
    </source>
</evidence>
<evidence type="ECO:0000313" key="3">
    <source>
        <dbReference type="Proteomes" id="UP000188243"/>
    </source>
</evidence>
<reference evidence="2 3" key="1">
    <citation type="submission" date="2017-02" db="EMBL/GenBank/DDBJ databases">
        <title>Complete genome sequence of the cold-active Pseudoalteromonas aliena strain EH1 isolated from Arctic seawater.</title>
        <authorList>
            <person name="Kim E."/>
            <person name="Heo E."/>
            <person name="Kim H."/>
            <person name="Kim D."/>
        </authorList>
    </citation>
    <scope>NUCLEOTIDE SEQUENCE [LARGE SCALE GENOMIC DNA]</scope>
    <source>
        <strain evidence="2 3">EH1</strain>
    </source>
</reference>
<sequence length="117" mass="13167">MSKFKVIGVFLLLTLSFSCTSMPEKGKDPLMDFASANCFFWYFKDNNISTSDISKITGGIVEMSSYSADKFQQVALLVKNYSPQLKTKHEVEIQLAKCFLLKDDASFIKELKTIGES</sequence>
<dbReference type="InterPro" id="IPR038314">
    <property type="entry name" value="T6SS_sf"/>
</dbReference>
<dbReference type="PROSITE" id="PS51257">
    <property type="entry name" value="PROKAR_LIPOPROTEIN"/>
    <property type="match status" value="1"/>
</dbReference>
<dbReference type="Proteomes" id="UP000188243">
    <property type="component" value="Chromosome"/>
</dbReference>
<dbReference type="KEGG" id="paln:B0W48_05160"/>
<organism evidence="2 3">
    <name type="scientific">Pseudoalteromonas aliena</name>
    <dbReference type="NCBI Taxonomy" id="247523"/>
    <lineage>
        <taxon>Bacteria</taxon>
        <taxon>Pseudomonadati</taxon>
        <taxon>Pseudomonadota</taxon>
        <taxon>Gammaproteobacteria</taxon>
        <taxon>Alteromonadales</taxon>
        <taxon>Pseudoalteromonadaceae</taxon>
        <taxon>Pseudoalteromonas</taxon>
    </lineage>
</organism>
<accession>A0A1Q2GVW4</accession>
<dbReference type="AlphaFoldDB" id="A0A1Q2GVW4"/>
<feature type="chain" id="PRO_5013247451" description="Lipoprotein" evidence="1">
    <location>
        <begin position="22"/>
        <end position="117"/>
    </location>
</feature>
<dbReference type="EMBL" id="CP019628">
    <property type="protein sequence ID" value="AQP99246.1"/>
    <property type="molecule type" value="Genomic_DNA"/>
</dbReference>
<name>A0A1Q2GVW4_9GAMM</name>
<dbReference type="Gene3D" id="1.20.120.1620">
    <property type="match status" value="1"/>
</dbReference>
<evidence type="ECO:0008006" key="4">
    <source>
        <dbReference type="Google" id="ProtNLM"/>
    </source>
</evidence>
<keyword evidence="1" id="KW-0732">Signal</keyword>
<evidence type="ECO:0000256" key="1">
    <source>
        <dbReference type="SAM" id="SignalP"/>
    </source>
</evidence>